<reference evidence="2" key="1">
    <citation type="submission" date="2018-05" db="EMBL/GenBank/DDBJ databases">
        <title>Draft genome of Mucuna pruriens seed.</title>
        <authorList>
            <person name="Nnadi N.E."/>
            <person name="Vos R."/>
            <person name="Hasami M.H."/>
            <person name="Devisetty U.K."/>
            <person name="Aguiy J.C."/>
        </authorList>
    </citation>
    <scope>NUCLEOTIDE SEQUENCE [LARGE SCALE GENOMIC DNA]</scope>
    <source>
        <strain evidence="2">JCA_2017</strain>
    </source>
</reference>
<feature type="region of interest" description="Disordered" evidence="1">
    <location>
        <begin position="68"/>
        <end position="113"/>
    </location>
</feature>
<evidence type="ECO:0000313" key="2">
    <source>
        <dbReference type="EMBL" id="RDX64299.1"/>
    </source>
</evidence>
<protein>
    <submittedName>
        <fullName evidence="2">Uncharacterized protein</fullName>
    </submittedName>
</protein>
<dbReference type="Proteomes" id="UP000257109">
    <property type="component" value="Unassembled WGS sequence"/>
</dbReference>
<sequence>MGNNTGFVKKRVLEKKKGETNAILVESIFHQAKANASSCLTWIQVGSRSTIVPTVPYIPYHRYKANAAKNEKTQQDASPNSHDLHLATSSLARVETGRDSPSETLRASITEKL</sequence>
<evidence type="ECO:0000313" key="3">
    <source>
        <dbReference type="Proteomes" id="UP000257109"/>
    </source>
</evidence>
<organism evidence="2 3">
    <name type="scientific">Mucuna pruriens</name>
    <name type="common">Velvet bean</name>
    <name type="synonym">Dolichos pruriens</name>
    <dbReference type="NCBI Taxonomy" id="157652"/>
    <lineage>
        <taxon>Eukaryota</taxon>
        <taxon>Viridiplantae</taxon>
        <taxon>Streptophyta</taxon>
        <taxon>Embryophyta</taxon>
        <taxon>Tracheophyta</taxon>
        <taxon>Spermatophyta</taxon>
        <taxon>Magnoliopsida</taxon>
        <taxon>eudicotyledons</taxon>
        <taxon>Gunneridae</taxon>
        <taxon>Pentapetalae</taxon>
        <taxon>rosids</taxon>
        <taxon>fabids</taxon>
        <taxon>Fabales</taxon>
        <taxon>Fabaceae</taxon>
        <taxon>Papilionoideae</taxon>
        <taxon>50 kb inversion clade</taxon>
        <taxon>NPAAA clade</taxon>
        <taxon>indigoferoid/millettioid clade</taxon>
        <taxon>Phaseoleae</taxon>
        <taxon>Mucuna</taxon>
    </lineage>
</organism>
<feature type="non-terminal residue" evidence="2">
    <location>
        <position position="1"/>
    </location>
</feature>
<proteinExistence type="predicted"/>
<comment type="caution">
    <text evidence="2">The sequence shown here is derived from an EMBL/GenBank/DDBJ whole genome shotgun (WGS) entry which is preliminary data.</text>
</comment>
<feature type="compositionally biased region" description="Polar residues" evidence="1">
    <location>
        <begin position="75"/>
        <end position="91"/>
    </location>
</feature>
<dbReference type="AlphaFoldDB" id="A0A371EE81"/>
<name>A0A371EE81_MUCPR</name>
<dbReference type="EMBL" id="QJKJ01014449">
    <property type="protein sequence ID" value="RDX64299.1"/>
    <property type="molecule type" value="Genomic_DNA"/>
</dbReference>
<gene>
    <name evidence="2" type="ORF">CR513_57158</name>
</gene>
<keyword evidence="3" id="KW-1185">Reference proteome</keyword>
<evidence type="ECO:0000256" key="1">
    <source>
        <dbReference type="SAM" id="MobiDB-lite"/>
    </source>
</evidence>
<accession>A0A371EE81</accession>